<protein>
    <submittedName>
        <fullName evidence="4">Sensor domain-containing diguanylate cyclase</fullName>
    </submittedName>
</protein>
<dbReference type="PANTHER" id="PTHR43102">
    <property type="entry name" value="SLR1143 PROTEIN"/>
    <property type="match status" value="1"/>
</dbReference>
<dbReference type="InterPro" id="IPR029787">
    <property type="entry name" value="Nucleotide_cyclase"/>
</dbReference>
<organism evidence="4 5">
    <name type="scientific">Lysobacter silvisoli</name>
    <dbReference type="NCBI Taxonomy" id="2293254"/>
    <lineage>
        <taxon>Bacteria</taxon>
        <taxon>Pseudomonadati</taxon>
        <taxon>Pseudomonadota</taxon>
        <taxon>Gammaproteobacteria</taxon>
        <taxon>Lysobacterales</taxon>
        <taxon>Lysobacteraceae</taxon>
        <taxon>Lysobacter</taxon>
    </lineage>
</organism>
<dbReference type="RefSeq" id="WP_115857198.1">
    <property type="nucleotide sequence ID" value="NZ_QTSU01000001.1"/>
</dbReference>
<comment type="cofactor">
    <cofactor evidence="1">
        <name>Mg(2+)</name>
        <dbReference type="ChEBI" id="CHEBI:18420"/>
    </cofactor>
</comment>
<dbReference type="PANTHER" id="PTHR43102:SF2">
    <property type="entry name" value="GAF DOMAIN-CONTAINING PROTEIN"/>
    <property type="match status" value="1"/>
</dbReference>
<dbReference type="SMART" id="SM00065">
    <property type="entry name" value="GAF"/>
    <property type="match status" value="1"/>
</dbReference>
<dbReference type="SUPFAM" id="SSF55073">
    <property type="entry name" value="Nucleotide cyclase"/>
    <property type="match status" value="1"/>
</dbReference>
<comment type="caution">
    <text evidence="4">The sequence shown here is derived from an EMBL/GenBank/DDBJ whole genome shotgun (WGS) entry which is preliminary data.</text>
</comment>
<evidence type="ECO:0000259" key="3">
    <source>
        <dbReference type="PROSITE" id="PS50887"/>
    </source>
</evidence>
<dbReference type="Gene3D" id="3.30.450.40">
    <property type="match status" value="1"/>
</dbReference>
<sequence length="353" mass="38770">MIKPSTPDNESERLAALQRYAILDTPPETAFDDLVAIAGAICATPMSTVSLIDTDRQWFKGRRGIEAEQTPRDHAFCAHAILEPEKVMVVPDARDDARFSDNPLVTGNPNIRFYAGAPLVTPDGYALGTLCVLDDEPRELAPYQVRALEALSRQVSHLLELRRVSRELNHQLTERNWYEQQLKRYQQELEAQNADLTEQTRTDALTGLANRRAFNVALEQALQAGREVAVAVVDVDHFKVVNDVHGHATGDEVLRDVAGVLRATGAASGLVARYGGEEFVWLIYDRALADAALQCEYLRQAVAHATQTLAVTVSVGVAVAQDGDSAERLFARADQALYAAKRGGRNRVVASED</sequence>
<dbReference type="InterPro" id="IPR000160">
    <property type="entry name" value="GGDEF_dom"/>
</dbReference>
<keyword evidence="2" id="KW-0175">Coiled coil</keyword>
<evidence type="ECO:0000256" key="1">
    <source>
        <dbReference type="ARBA" id="ARBA00001946"/>
    </source>
</evidence>
<dbReference type="NCBIfam" id="TIGR00254">
    <property type="entry name" value="GGDEF"/>
    <property type="match status" value="1"/>
</dbReference>
<evidence type="ECO:0000313" key="4">
    <source>
        <dbReference type="EMBL" id="RDZ27755.1"/>
    </source>
</evidence>
<dbReference type="SMART" id="SM00267">
    <property type="entry name" value="GGDEF"/>
    <property type="match status" value="1"/>
</dbReference>
<dbReference type="Pfam" id="PF01590">
    <property type="entry name" value="GAF"/>
    <property type="match status" value="1"/>
</dbReference>
<dbReference type="InterPro" id="IPR003018">
    <property type="entry name" value="GAF"/>
</dbReference>
<dbReference type="PROSITE" id="PS50887">
    <property type="entry name" value="GGDEF"/>
    <property type="match status" value="1"/>
</dbReference>
<dbReference type="OrthoDB" id="9803824at2"/>
<feature type="coiled-coil region" evidence="2">
    <location>
        <begin position="168"/>
        <end position="202"/>
    </location>
</feature>
<feature type="domain" description="GGDEF" evidence="3">
    <location>
        <begin position="226"/>
        <end position="353"/>
    </location>
</feature>
<proteinExistence type="predicted"/>
<dbReference type="FunFam" id="3.30.70.270:FF:000001">
    <property type="entry name" value="Diguanylate cyclase domain protein"/>
    <property type="match status" value="1"/>
</dbReference>
<evidence type="ECO:0000256" key="2">
    <source>
        <dbReference type="SAM" id="Coils"/>
    </source>
</evidence>
<dbReference type="GO" id="GO:0003824">
    <property type="term" value="F:catalytic activity"/>
    <property type="evidence" value="ECO:0007669"/>
    <property type="project" value="UniProtKB-ARBA"/>
</dbReference>
<dbReference type="AlphaFoldDB" id="A0A371K1G9"/>
<dbReference type="Gene3D" id="3.30.70.270">
    <property type="match status" value="1"/>
</dbReference>
<dbReference type="InterPro" id="IPR043128">
    <property type="entry name" value="Rev_trsase/Diguanyl_cyclase"/>
</dbReference>
<reference evidence="4 5" key="1">
    <citation type="submission" date="2018-08" db="EMBL/GenBank/DDBJ databases">
        <title>Lysobacter sp. zong2l5, whole genome shotgun sequence.</title>
        <authorList>
            <person name="Zhang X."/>
            <person name="Feng G."/>
            <person name="Zhu H."/>
        </authorList>
    </citation>
    <scope>NUCLEOTIDE SEQUENCE [LARGE SCALE GENOMIC DNA]</scope>
    <source>
        <strain evidence="5">zong2l5</strain>
    </source>
</reference>
<keyword evidence="5" id="KW-1185">Reference proteome</keyword>
<dbReference type="EMBL" id="QTSU01000001">
    <property type="protein sequence ID" value="RDZ27755.1"/>
    <property type="molecule type" value="Genomic_DNA"/>
</dbReference>
<dbReference type="CDD" id="cd01949">
    <property type="entry name" value="GGDEF"/>
    <property type="match status" value="1"/>
</dbReference>
<gene>
    <name evidence="4" type="ORF">DX914_00850</name>
</gene>
<dbReference type="SUPFAM" id="SSF55781">
    <property type="entry name" value="GAF domain-like"/>
    <property type="match status" value="1"/>
</dbReference>
<dbReference type="Proteomes" id="UP000264492">
    <property type="component" value="Unassembled WGS sequence"/>
</dbReference>
<evidence type="ECO:0000313" key="5">
    <source>
        <dbReference type="Proteomes" id="UP000264492"/>
    </source>
</evidence>
<dbReference type="InterPro" id="IPR029016">
    <property type="entry name" value="GAF-like_dom_sf"/>
</dbReference>
<name>A0A371K1G9_9GAMM</name>
<dbReference type="Pfam" id="PF00990">
    <property type="entry name" value="GGDEF"/>
    <property type="match status" value="1"/>
</dbReference>
<accession>A0A371K1G9</accession>